<evidence type="ECO:0000313" key="1">
    <source>
        <dbReference type="EMBL" id="CAG8529640.1"/>
    </source>
</evidence>
<protein>
    <submittedName>
        <fullName evidence="1">11950_t:CDS:1</fullName>
    </submittedName>
</protein>
<evidence type="ECO:0000313" key="2">
    <source>
        <dbReference type="Proteomes" id="UP000789901"/>
    </source>
</evidence>
<accession>A0ABM8W5E1</accession>
<name>A0ABM8W5E1_GIGMA</name>
<dbReference type="EMBL" id="CAJVQB010001293">
    <property type="protein sequence ID" value="CAG8529640.1"/>
    <property type="molecule type" value="Genomic_DNA"/>
</dbReference>
<comment type="caution">
    <text evidence="1">The sequence shown here is derived from an EMBL/GenBank/DDBJ whole genome shotgun (WGS) entry which is preliminary data.</text>
</comment>
<sequence length="519" mass="61325">YSSNWVSKRTRTRHMKTQHTCQKLTIVSSESSNLELLSNKNNDQINDKLKPVCDQDLSWLDSDIEMQNSFETQDLFLLDINAETSLKLHLKFKIHSNLESFLEDEFFTYNTISDDFSNFENNYLVDEFSTYTELDNNISEELAITLRLFKVNIQYNLTDKAFRQTIVAVNAKSISLHLVKKKLKLFVDIEPIWMDMCFNSCYTYTGNYQTLVKCPICKLDRYYYLRKNRKSQQQFVYFSLGQRLSIQYRDYDHATELRYRFNYVIQNNNQIGDIFDGTYYKELVQMVVLVINANLALEIRFKKENLLISLIIPGPKEPKNLITFLYPMIKELQNLEESFTLHTAVVNWSDNTPGLTKLMCITGHNSYRGCRYCNLKGIHTNHIYYPTILPTNVNSIRYCASNLPKRSINKHSTLFDLLSIHFPDSFIVDIMHLFYENIAKYMFEHWTGTFFSDELQNKEPYVLKKSVWIDIGKQMHAFHKDLPSKLGRLLHNIMLHNRRYKAEEWAAWITMYLLLLLKG</sequence>
<organism evidence="1 2">
    <name type="scientific">Gigaspora margarita</name>
    <dbReference type="NCBI Taxonomy" id="4874"/>
    <lineage>
        <taxon>Eukaryota</taxon>
        <taxon>Fungi</taxon>
        <taxon>Fungi incertae sedis</taxon>
        <taxon>Mucoromycota</taxon>
        <taxon>Glomeromycotina</taxon>
        <taxon>Glomeromycetes</taxon>
        <taxon>Diversisporales</taxon>
        <taxon>Gigasporaceae</taxon>
        <taxon>Gigaspora</taxon>
    </lineage>
</organism>
<reference evidence="1 2" key="1">
    <citation type="submission" date="2021-06" db="EMBL/GenBank/DDBJ databases">
        <authorList>
            <person name="Kallberg Y."/>
            <person name="Tangrot J."/>
            <person name="Rosling A."/>
        </authorList>
    </citation>
    <scope>NUCLEOTIDE SEQUENCE [LARGE SCALE GENOMIC DNA]</scope>
    <source>
        <strain evidence="1 2">120-4 pot B 10/14</strain>
    </source>
</reference>
<dbReference type="Proteomes" id="UP000789901">
    <property type="component" value="Unassembled WGS sequence"/>
</dbReference>
<dbReference type="PANTHER" id="PTHR46579:SF1">
    <property type="entry name" value="F5_8 TYPE C DOMAIN-CONTAINING PROTEIN"/>
    <property type="match status" value="1"/>
</dbReference>
<keyword evidence="2" id="KW-1185">Reference proteome</keyword>
<gene>
    <name evidence="1" type="ORF">GMARGA_LOCUS3557</name>
</gene>
<proteinExistence type="predicted"/>
<feature type="non-terminal residue" evidence="1">
    <location>
        <position position="1"/>
    </location>
</feature>
<dbReference type="PANTHER" id="PTHR46579">
    <property type="entry name" value="F5/8 TYPE C DOMAIN-CONTAINING PROTEIN-RELATED"/>
    <property type="match status" value="1"/>
</dbReference>